<protein>
    <submittedName>
        <fullName evidence="2">Uncharacterized protein</fullName>
    </submittedName>
</protein>
<feature type="region of interest" description="Disordered" evidence="1">
    <location>
        <begin position="1"/>
        <end position="31"/>
    </location>
</feature>
<evidence type="ECO:0000256" key="1">
    <source>
        <dbReference type="SAM" id="MobiDB-lite"/>
    </source>
</evidence>
<dbReference type="Proteomes" id="UP001266305">
    <property type="component" value="Unassembled WGS sequence"/>
</dbReference>
<reference evidence="2 3" key="1">
    <citation type="submission" date="2023-05" db="EMBL/GenBank/DDBJ databases">
        <title>B98-5 Cell Line De Novo Hybrid Assembly: An Optical Mapping Approach.</title>
        <authorList>
            <person name="Kananen K."/>
            <person name="Auerbach J.A."/>
            <person name="Kautto E."/>
            <person name="Blachly J.S."/>
        </authorList>
    </citation>
    <scope>NUCLEOTIDE SEQUENCE [LARGE SCALE GENOMIC DNA]</scope>
    <source>
        <strain evidence="2">B95-8</strain>
        <tissue evidence="2">Cell line</tissue>
    </source>
</reference>
<sequence>MGVADSGATECSGPVSQGYDQNGTAVAESQAHSQRLVNVKSRLKQAPRYPSLARELIEYQERQLFEYFVVVSLHKKQAGAAYVPELTQQFPLKVRGGQDPVAFQSSNHHLVGTHEFREVWESEEHLASRILKMDPN</sequence>
<proteinExistence type="predicted"/>
<dbReference type="EMBL" id="JASSZA010000012">
    <property type="protein sequence ID" value="KAK2096739.1"/>
    <property type="molecule type" value="Genomic_DNA"/>
</dbReference>
<comment type="caution">
    <text evidence="2">The sequence shown here is derived from an EMBL/GenBank/DDBJ whole genome shotgun (WGS) entry which is preliminary data.</text>
</comment>
<keyword evidence="3" id="KW-1185">Reference proteome</keyword>
<evidence type="ECO:0000313" key="2">
    <source>
        <dbReference type="EMBL" id="KAK2096739.1"/>
    </source>
</evidence>
<feature type="compositionally biased region" description="Polar residues" evidence="1">
    <location>
        <begin position="14"/>
        <end position="24"/>
    </location>
</feature>
<accession>A0ABQ9UI46</accession>
<organism evidence="2 3">
    <name type="scientific">Saguinus oedipus</name>
    <name type="common">Cotton-top tamarin</name>
    <name type="synonym">Oedipomidas oedipus</name>
    <dbReference type="NCBI Taxonomy" id="9490"/>
    <lineage>
        <taxon>Eukaryota</taxon>
        <taxon>Metazoa</taxon>
        <taxon>Chordata</taxon>
        <taxon>Craniata</taxon>
        <taxon>Vertebrata</taxon>
        <taxon>Euteleostomi</taxon>
        <taxon>Mammalia</taxon>
        <taxon>Eutheria</taxon>
        <taxon>Euarchontoglires</taxon>
        <taxon>Primates</taxon>
        <taxon>Haplorrhini</taxon>
        <taxon>Platyrrhini</taxon>
        <taxon>Cebidae</taxon>
        <taxon>Callitrichinae</taxon>
        <taxon>Saguinus</taxon>
    </lineage>
</organism>
<evidence type="ECO:0000313" key="3">
    <source>
        <dbReference type="Proteomes" id="UP001266305"/>
    </source>
</evidence>
<gene>
    <name evidence="2" type="ORF">P7K49_025773</name>
</gene>
<name>A0ABQ9UI46_SAGOE</name>